<protein>
    <submittedName>
        <fullName evidence="1">Uncharacterized protein</fullName>
    </submittedName>
</protein>
<dbReference type="Proteomes" id="UP001595766">
    <property type="component" value="Unassembled WGS sequence"/>
</dbReference>
<gene>
    <name evidence="1" type="ORF">ACFOUP_00010</name>
</gene>
<dbReference type="EMBL" id="JBHSAV010000001">
    <property type="protein sequence ID" value="MFC3974745.1"/>
    <property type="molecule type" value="Genomic_DNA"/>
</dbReference>
<keyword evidence="2" id="KW-1185">Reference proteome</keyword>
<name>A0ABV8EFS4_9BACT</name>
<dbReference type="RefSeq" id="WP_376856704.1">
    <property type="nucleotide sequence ID" value="NZ_JBHSAV010000001.1"/>
</dbReference>
<reference evidence="2" key="1">
    <citation type="journal article" date="2019" name="Int. J. Syst. Evol. Microbiol.">
        <title>The Global Catalogue of Microorganisms (GCM) 10K type strain sequencing project: providing services to taxonomists for standard genome sequencing and annotation.</title>
        <authorList>
            <consortium name="The Broad Institute Genomics Platform"/>
            <consortium name="The Broad Institute Genome Sequencing Center for Infectious Disease"/>
            <person name="Wu L."/>
            <person name="Ma J."/>
        </authorList>
    </citation>
    <scope>NUCLEOTIDE SEQUENCE [LARGE SCALE GENOMIC DNA]</scope>
    <source>
        <strain evidence="2">CECT 8551</strain>
    </source>
</reference>
<evidence type="ECO:0000313" key="1">
    <source>
        <dbReference type="EMBL" id="MFC3974745.1"/>
    </source>
</evidence>
<comment type="caution">
    <text evidence="1">The sequence shown here is derived from an EMBL/GenBank/DDBJ whole genome shotgun (WGS) entry which is preliminary data.</text>
</comment>
<organism evidence="1 2">
    <name type="scientific">Belliella kenyensis</name>
    <dbReference type="NCBI Taxonomy" id="1472724"/>
    <lineage>
        <taxon>Bacteria</taxon>
        <taxon>Pseudomonadati</taxon>
        <taxon>Bacteroidota</taxon>
        <taxon>Cytophagia</taxon>
        <taxon>Cytophagales</taxon>
        <taxon>Cyclobacteriaceae</taxon>
        <taxon>Belliella</taxon>
    </lineage>
</organism>
<proteinExistence type="predicted"/>
<sequence length="143" mass="16516">MSTGYDNGNEVCSITDPVRVLMFGLSTDDASTQFTFITPKMDTSNQNEVKSVLGVGEKHFGDIHNKFQFRILKNNNFYINNPNTNQKLEILKTEEFLNYENKKHMLVWIKIDNLELENSNQSGEKIQLKDGFMIAELYGHIFE</sequence>
<evidence type="ECO:0000313" key="2">
    <source>
        <dbReference type="Proteomes" id="UP001595766"/>
    </source>
</evidence>
<accession>A0ABV8EFS4</accession>